<dbReference type="AlphaFoldDB" id="A0A0C9WH41"/>
<evidence type="ECO:0000313" key="1">
    <source>
        <dbReference type="EMBL" id="KIJ90534.1"/>
    </source>
</evidence>
<dbReference type="HOGENOM" id="CLU_2812802_0_0_1"/>
<gene>
    <name evidence="1" type="ORF">K443DRAFT_541085</name>
</gene>
<sequence>MDSFLPHQKLGGREKEKGREVAALLWLKLNGSSKAPFGVRLSFFDGIFSPVTANISTYRGENILRVF</sequence>
<evidence type="ECO:0000313" key="2">
    <source>
        <dbReference type="Proteomes" id="UP000054477"/>
    </source>
</evidence>
<name>A0A0C9WH41_9AGAR</name>
<dbReference type="Proteomes" id="UP000054477">
    <property type="component" value="Unassembled WGS sequence"/>
</dbReference>
<protein>
    <submittedName>
        <fullName evidence="1">Uncharacterized protein</fullName>
    </submittedName>
</protein>
<reference evidence="2" key="2">
    <citation type="submission" date="2015-01" db="EMBL/GenBank/DDBJ databases">
        <title>Evolutionary Origins and Diversification of the Mycorrhizal Mutualists.</title>
        <authorList>
            <consortium name="DOE Joint Genome Institute"/>
            <consortium name="Mycorrhizal Genomics Consortium"/>
            <person name="Kohler A."/>
            <person name="Kuo A."/>
            <person name="Nagy L.G."/>
            <person name="Floudas D."/>
            <person name="Copeland A."/>
            <person name="Barry K.W."/>
            <person name="Cichocki N."/>
            <person name="Veneault-Fourrey C."/>
            <person name="LaButti K."/>
            <person name="Lindquist E.A."/>
            <person name="Lipzen A."/>
            <person name="Lundell T."/>
            <person name="Morin E."/>
            <person name="Murat C."/>
            <person name="Riley R."/>
            <person name="Ohm R."/>
            <person name="Sun H."/>
            <person name="Tunlid A."/>
            <person name="Henrissat B."/>
            <person name="Grigoriev I.V."/>
            <person name="Hibbett D.S."/>
            <person name="Martin F."/>
        </authorList>
    </citation>
    <scope>NUCLEOTIDE SEQUENCE [LARGE SCALE GENOMIC DNA]</scope>
    <source>
        <strain evidence="2">LaAM-08-1</strain>
    </source>
</reference>
<proteinExistence type="predicted"/>
<dbReference type="EMBL" id="KN839161">
    <property type="protein sequence ID" value="KIJ90534.1"/>
    <property type="molecule type" value="Genomic_DNA"/>
</dbReference>
<reference evidence="1 2" key="1">
    <citation type="submission" date="2014-04" db="EMBL/GenBank/DDBJ databases">
        <authorList>
            <consortium name="DOE Joint Genome Institute"/>
            <person name="Kuo A."/>
            <person name="Kohler A."/>
            <person name="Nagy L.G."/>
            <person name="Floudas D."/>
            <person name="Copeland A."/>
            <person name="Barry K.W."/>
            <person name="Cichocki N."/>
            <person name="Veneault-Fourrey C."/>
            <person name="LaButti K."/>
            <person name="Lindquist E.A."/>
            <person name="Lipzen A."/>
            <person name="Lundell T."/>
            <person name="Morin E."/>
            <person name="Murat C."/>
            <person name="Sun H."/>
            <person name="Tunlid A."/>
            <person name="Henrissat B."/>
            <person name="Grigoriev I.V."/>
            <person name="Hibbett D.S."/>
            <person name="Martin F."/>
            <person name="Nordberg H.P."/>
            <person name="Cantor M.N."/>
            <person name="Hua S.X."/>
        </authorList>
    </citation>
    <scope>NUCLEOTIDE SEQUENCE [LARGE SCALE GENOMIC DNA]</scope>
    <source>
        <strain evidence="1 2">LaAM-08-1</strain>
    </source>
</reference>
<keyword evidence="2" id="KW-1185">Reference proteome</keyword>
<organism evidence="1 2">
    <name type="scientific">Laccaria amethystina LaAM-08-1</name>
    <dbReference type="NCBI Taxonomy" id="1095629"/>
    <lineage>
        <taxon>Eukaryota</taxon>
        <taxon>Fungi</taxon>
        <taxon>Dikarya</taxon>
        <taxon>Basidiomycota</taxon>
        <taxon>Agaricomycotina</taxon>
        <taxon>Agaricomycetes</taxon>
        <taxon>Agaricomycetidae</taxon>
        <taxon>Agaricales</taxon>
        <taxon>Agaricineae</taxon>
        <taxon>Hydnangiaceae</taxon>
        <taxon>Laccaria</taxon>
    </lineage>
</organism>
<accession>A0A0C9WH41</accession>